<evidence type="ECO:0000256" key="11">
    <source>
        <dbReference type="RuleBase" id="RU004423"/>
    </source>
</evidence>
<feature type="transmembrane region" description="Helical" evidence="13">
    <location>
        <begin position="47"/>
        <end position="71"/>
    </location>
</feature>
<name>A0A7J8D8T4_ROUAE</name>
<feature type="transmembrane region" description="Helical" evidence="13">
    <location>
        <begin position="263"/>
        <end position="285"/>
    </location>
</feature>
<comment type="caution">
    <text evidence="14">The sequence shown here is derived from an EMBL/GenBank/DDBJ whole genome shotgun (WGS) entry which is preliminary data.</text>
</comment>
<reference evidence="14 15" key="1">
    <citation type="journal article" date="2020" name="Nature">
        <title>Six reference-quality genomes reveal evolution of bat adaptations.</title>
        <authorList>
            <person name="Jebb D."/>
            <person name="Huang Z."/>
            <person name="Pippel M."/>
            <person name="Hughes G.M."/>
            <person name="Lavrichenko K."/>
            <person name="Devanna P."/>
            <person name="Winkler S."/>
            <person name="Jermiin L.S."/>
            <person name="Skirmuntt E.C."/>
            <person name="Katzourakis A."/>
            <person name="Burkitt-Gray L."/>
            <person name="Ray D.A."/>
            <person name="Sullivan K.A.M."/>
            <person name="Roscito J.G."/>
            <person name="Kirilenko B.M."/>
            <person name="Davalos L.M."/>
            <person name="Corthals A.P."/>
            <person name="Power M.L."/>
            <person name="Jones G."/>
            <person name="Ransome R.D."/>
            <person name="Dechmann D.K.N."/>
            <person name="Locatelli A.G."/>
            <person name="Puechmaille S.J."/>
            <person name="Fedrigo O."/>
            <person name="Jarvis E.D."/>
            <person name="Hiller M."/>
            <person name="Vernes S.C."/>
            <person name="Myers E.W."/>
            <person name="Teeling E.C."/>
        </authorList>
    </citation>
    <scope>NUCLEOTIDE SEQUENCE [LARGE SCALE GENOMIC DNA]</scope>
    <source>
        <strain evidence="14">MRouAeg1</strain>
        <tissue evidence="14">Muscle</tissue>
    </source>
</reference>
<evidence type="ECO:0000256" key="13">
    <source>
        <dbReference type="SAM" id="Phobius"/>
    </source>
</evidence>
<dbReference type="FunFam" id="1.20.1070.10:FF:000055">
    <property type="entry name" value="Taste receptor type 2"/>
    <property type="match status" value="1"/>
</dbReference>
<feature type="transmembrane region" description="Helical" evidence="13">
    <location>
        <begin position="134"/>
        <end position="156"/>
    </location>
</feature>
<keyword evidence="8 12" id="KW-0472">Membrane</keyword>
<keyword evidence="7 12" id="KW-0297">G-protein coupled receptor</keyword>
<evidence type="ECO:0000256" key="8">
    <source>
        <dbReference type="ARBA" id="ARBA00023136"/>
    </source>
</evidence>
<feature type="transmembrane region" description="Helical" evidence="13">
    <location>
        <begin position="176"/>
        <end position="205"/>
    </location>
</feature>
<evidence type="ECO:0000256" key="12">
    <source>
        <dbReference type="RuleBase" id="RU004424"/>
    </source>
</evidence>
<proteinExistence type="inferred from homology"/>
<protein>
    <recommendedName>
        <fullName evidence="12">Taste receptor type 2</fullName>
    </recommendedName>
</protein>
<keyword evidence="4 12" id="KW-0716">Sensory transduction</keyword>
<sequence>MLLMLFFFAFIISIILTVVGLIVNLFLVVVNYKSWVESRRSSSSDKILFSVGITRFLMLGLFLLYIIYFLISSDTTKRSVHIYNFFLFCWLFLDSSSLWCVTLLNVLYCVKIANFRHSVFLLLRRNLSPKTPRLLLACVLSSASTTLLYAVVRQTLFLPRSAAGRNGTAFARAEGILSLVISLGLSSFLQFTINVTSASLLIYSLGRHIRTMRRSAGGFWSPQTEAHVGAMKLMVCFLLLYVPYAATAFFFYLPSAAELGMEFRYTCLIISTVYPPGHSVLIILTHPKLKTKAKKILCFNR</sequence>
<evidence type="ECO:0000256" key="7">
    <source>
        <dbReference type="ARBA" id="ARBA00023040"/>
    </source>
</evidence>
<dbReference type="Pfam" id="PF05296">
    <property type="entry name" value="TAS2R"/>
    <property type="match status" value="1"/>
</dbReference>
<keyword evidence="6 13" id="KW-1133">Transmembrane helix</keyword>
<feature type="transmembrane region" description="Helical" evidence="13">
    <location>
        <begin position="6"/>
        <end position="27"/>
    </location>
</feature>
<evidence type="ECO:0000256" key="6">
    <source>
        <dbReference type="ARBA" id="ARBA00022989"/>
    </source>
</evidence>
<keyword evidence="5 12" id="KW-0812">Transmembrane</keyword>
<dbReference type="Gene3D" id="1.20.1070.10">
    <property type="entry name" value="Rhodopsin 7-helix transmembrane proteins"/>
    <property type="match status" value="1"/>
</dbReference>
<evidence type="ECO:0000256" key="3">
    <source>
        <dbReference type="ARBA" id="ARBA00022480"/>
    </source>
</evidence>
<evidence type="ECO:0000256" key="4">
    <source>
        <dbReference type="ARBA" id="ARBA00022606"/>
    </source>
</evidence>
<organism evidence="14 15">
    <name type="scientific">Rousettus aegyptiacus</name>
    <name type="common">Egyptian fruit bat</name>
    <name type="synonym">Pteropus aegyptiacus</name>
    <dbReference type="NCBI Taxonomy" id="9407"/>
    <lineage>
        <taxon>Eukaryota</taxon>
        <taxon>Metazoa</taxon>
        <taxon>Chordata</taxon>
        <taxon>Craniata</taxon>
        <taxon>Vertebrata</taxon>
        <taxon>Euteleostomi</taxon>
        <taxon>Mammalia</taxon>
        <taxon>Eutheria</taxon>
        <taxon>Laurasiatheria</taxon>
        <taxon>Chiroptera</taxon>
        <taxon>Yinpterochiroptera</taxon>
        <taxon>Pteropodoidea</taxon>
        <taxon>Pteropodidae</taxon>
        <taxon>Rousettinae</taxon>
        <taxon>Rousettus</taxon>
    </lineage>
</organism>
<feature type="transmembrane region" description="Helical" evidence="13">
    <location>
        <begin position="83"/>
        <end position="113"/>
    </location>
</feature>
<dbReference type="Proteomes" id="UP000593571">
    <property type="component" value="Unassembled WGS sequence"/>
</dbReference>
<evidence type="ECO:0000256" key="2">
    <source>
        <dbReference type="ARBA" id="ARBA00007376"/>
    </source>
</evidence>
<dbReference type="GO" id="GO:0016020">
    <property type="term" value="C:membrane"/>
    <property type="evidence" value="ECO:0007669"/>
    <property type="project" value="UniProtKB-SubCell"/>
</dbReference>
<dbReference type="PANTHER" id="PTHR11394">
    <property type="entry name" value="TASTE RECEPTOR TYPE 2"/>
    <property type="match status" value="1"/>
</dbReference>
<keyword evidence="10 12" id="KW-0807">Transducer</keyword>
<accession>A0A7J8D8T4</accession>
<keyword evidence="15" id="KW-1185">Reference proteome</keyword>
<comment type="subcellular location">
    <subcellularLocation>
        <location evidence="1 12">Membrane</location>
        <topology evidence="1 12">Multi-pass membrane protein</topology>
    </subcellularLocation>
</comment>
<keyword evidence="9 12" id="KW-0675">Receptor</keyword>
<dbReference type="InterPro" id="IPR007960">
    <property type="entry name" value="TAS2R"/>
</dbReference>
<evidence type="ECO:0000256" key="10">
    <source>
        <dbReference type="ARBA" id="ARBA00023224"/>
    </source>
</evidence>
<dbReference type="GO" id="GO:0004930">
    <property type="term" value="F:G protein-coupled receptor activity"/>
    <property type="evidence" value="ECO:0007669"/>
    <property type="project" value="UniProtKB-KW"/>
</dbReference>
<feature type="transmembrane region" description="Helical" evidence="13">
    <location>
        <begin position="233"/>
        <end position="251"/>
    </location>
</feature>
<evidence type="ECO:0000256" key="5">
    <source>
        <dbReference type="ARBA" id="ARBA00022692"/>
    </source>
</evidence>
<evidence type="ECO:0000256" key="9">
    <source>
        <dbReference type="ARBA" id="ARBA00023170"/>
    </source>
</evidence>
<dbReference type="SUPFAM" id="SSF81321">
    <property type="entry name" value="Family A G protein-coupled receptor-like"/>
    <property type="match status" value="1"/>
</dbReference>
<evidence type="ECO:0000313" key="14">
    <source>
        <dbReference type="EMBL" id="KAF6419533.1"/>
    </source>
</evidence>
<dbReference type="GO" id="GO:0033038">
    <property type="term" value="F:bitter taste receptor activity"/>
    <property type="evidence" value="ECO:0007669"/>
    <property type="project" value="InterPro"/>
</dbReference>
<evidence type="ECO:0000313" key="15">
    <source>
        <dbReference type="Proteomes" id="UP000593571"/>
    </source>
</evidence>
<dbReference type="EMBL" id="JACASE010000013">
    <property type="protein sequence ID" value="KAF6419533.1"/>
    <property type="molecule type" value="Genomic_DNA"/>
</dbReference>
<dbReference type="OrthoDB" id="9449902at2759"/>
<dbReference type="PANTHER" id="PTHR11394:SF55">
    <property type="entry name" value="TASTE RECEPTOR TYPE 2 MEMBER 4"/>
    <property type="match status" value="1"/>
</dbReference>
<gene>
    <name evidence="14" type="ORF">HJG63_018893</name>
</gene>
<keyword evidence="3 12" id="KW-0919">Taste</keyword>
<dbReference type="AlphaFoldDB" id="A0A7J8D8T4"/>
<evidence type="ECO:0000256" key="1">
    <source>
        <dbReference type="ARBA" id="ARBA00004141"/>
    </source>
</evidence>
<comment type="similarity">
    <text evidence="2 11">Belongs to the G-protein coupled receptor T2R family.</text>
</comment>